<dbReference type="InterPro" id="IPR049311">
    <property type="entry name" value="GIY_YIG_cat"/>
</dbReference>
<feature type="domain" description="GIY-YIG catalytic" evidence="1">
    <location>
        <begin position="5"/>
        <end position="71"/>
    </location>
</feature>
<evidence type="ECO:0000313" key="2">
    <source>
        <dbReference type="EMBL" id="GAA4699966.1"/>
    </source>
</evidence>
<comment type="caution">
    <text evidence="2">The sequence shown here is derived from an EMBL/GenBank/DDBJ whole genome shotgun (WGS) entry which is preliminary data.</text>
</comment>
<name>A0ABP8X3W9_9MICO</name>
<keyword evidence="3" id="KW-1185">Reference proteome</keyword>
<proteinExistence type="predicted"/>
<dbReference type="Pfam" id="PF20815">
    <property type="entry name" value="GIY_YIG_2"/>
    <property type="match status" value="1"/>
</dbReference>
<dbReference type="EMBL" id="BAABHM010000011">
    <property type="protein sequence ID" value="GAA4699966.1"/>
    <property type="molecule type" value="Genomic_DNA"/>
</dbReference>
<organism evidence="2 3">
    <name type="scientific">Promicromonospora umidemergens</name>
    <dbReference type="NCBI Taxonomy" id="629679"/>
    <lineage>
        <taxon>Bacteria</taxon>
        <taxon>Bacillati</taxon>
        <taxon>Actinomycetota</taxon>
        <taxon>Actinomycetes</taxon>
        <taxon>Micrococcales</taxon>
        <taxon>Promicromonosporaceae</taxon>
        <taxon>Promicromonospora</taxon>
    </lineage>
</organism>
<dbReference type="Proteomes" id="UP001500843">
    <property type="component" value="Unassembled WGS sequence"/>
</dbReference>
<evidence type="ECO:0000313" key="3">
    <source>
        <dbReference type="Proteomes" id="UP001500843"/>
    </source>
</evidence>
<evidence type="ECO:0000259" key="1">
    <source>
        <dbReference type="Pfam" id="PF20815"/>
    </source>
</evidence>
<protein>
    <recommendedName>
        <fullName evidence="1">GIY-YIG catalytic domain-containing protein</fullName>
    </recommendedName>
</protein>
<reference evidence="3" key="1">
    <citation type="journal article" date="2019" name="Int. J. Syst. Evol. Microbiol.">
        <title>The Global Catalogue of Microorganisms (GCM) 10K type strain sequencing project: providing services to taxonomists for standard genome sequencing and annotation.</title>
        <authorList>
            <consortium name="The Broad Institute Genomics Platform"/>
            <consortium name="The Broad Institute Genome Sequencing Center for Infectious Disease"/>
            <person name="Wu L."/>
            <person name="Ma J."/>
        </authorList>
    </citation>
    <scope>NUCLEOTIDE SEQUENCE [LARGE SCALE GENOMIC DNA]</scope>
    <source>
        <strain evidence="3">JCM 17975</strain>
    </source>
</reference>
<sequence length="85" mass="9784">MRRVGRTERLTFSDGETALSAWMDEHARVCWYVAPEPWLIESKLISELVLPLNLDKNKHSGFHAALTVARQSQRETARNLPVLLR</sequence>
<gene>
    <name evidence="2" type="ORF">GCM10023198_20780</name>
</gene>
<accession>A0ABP8X3W9</accession>